<proteinExistence type="inferred from homology"/>
<evidence type="ECO:0000313" key="9">
    <source>
        <dbReference type="Proteomes" id="UP000000314"/>
    </source>
</evidence>
<feature type="compositionally biased region" description="Basic and acidic residues" evidence="6">
    <location>
        <begin position="171"/>
        <end position="191"/>
    </location>
</feature>
<dbReference type="InParanoid" id="C4R3D5"/>
<dbReference type="HOGENOM" id="CLU_063749_0_0_1"/>
<dbReference type="CDD" id="cd07394">
    <property type="entry name" value="MPP_Vps29"/>
    <property type="match status" value="1"/>
</dbReference>
<dbReference type="Gene3D" id="3.60.21.10">
    <property type="match status" value="2"/>
</dbReference>
<dbReference type="SUPFAM" id="SSF56300">
    <property type="entry name" value="Metallo-dependent phosphatases"/>
    <property type="match status" value="1"/>
</dbReference>
<dbReference type="NCBIfam" id="TIGR00040">
    <property type="entry name" value="yfcE"/>
    <property type="match status" value="1"/>
</dbReference>
<dbReference type="KEGG" id="ppa:PAS_chr3_1146"/>
<dbReference type="GO" id="GO:0140312">
    <property type="term" value="F:cargo adaptor activity"/>
    <property type="evidence" value="ECO:0007669"/>
    <property type="project" value="EnsemblFungi"/>
</dbReference>
<evidence type="ECO:0000313" key="8">
    <source>
        <dbReference type="EMBL" id="CAY69970.1"/>
    </source>
</evidence>
<gene>
    <name evidence="8" type="ordered locus">PAS_chr3_1146</name>
</gene>
<dbReference type="GO" id="GO:0015031">
    <property type="term" value="P:protein transport"/>
    <property type="evidence" value="ECO:0007669"/>
    <property type="project" value="UniProtKB-KW"/>
</dbReference>
<dbReference type="GO" id="GO:0170071">
    <property type="term" value="C:CROP complex"/>
    <property type="evidence" value="ECO:0007669"/>
    <property type="project" value="EnsemblFungi"/>
</dbReference>
<evidence type="ECO:0000256" key="2">
    <source>
        <dbReference type="ARBA" id="ARBA00017767"/>
    </source>
</evidence>
<sequence>MLLLAIGDFHIPDRASSIPAKFTKLLAPGDKIQQVLCLGNVCESPSTLEFLKGISPDFQMVKGEFDRDLSLPTSLVFNYDKLKIGLINGFNVIPNADPLSLLTQARLMNVDVLVSGGTHKIEAYTLDGKFFINPGSATGAFTTKAPSKADLEALNVDKNLAEDKEEDNDGKEDKDNKEREHQKQANEKTSEKPSPQTFKGETSNQVTPDEDDLDNINTDSLEQLDPIPSFCLLDIQGNVCTLYLYTCIDGDVKVDKVSYRKED</sequence>
<accession>C4R3D5</accession>
<dbReference type="EMBL" id="FN392321">
    <property type="protein sequence ID" value="CAY69970.1"/>
    <property type="molecule type" value="Genomic_DNA"/>
</dbReference>
<reference evidence="8 9" key="1">
    <citation type="journal article" date="2009" name="Nat. Biotechnol.">
        <title>Genome sequence of the recombinant protein production host Pichia pastoris.</title>
        <authorList>
            <person name="De Schutter K."/>
            <person name="Lin Y.C."/>
            <person name="Tiels P."/>
            <person name="Van Hecke A."/>
            <person name="Glinka S."/>
            <person name="Weber-Lehmann J."/>
            <person name="Rouze P."/>
            <person name="Van de Peer Y."/>
            <person name="Callewaert N."/>
        </authorList>
    </citation>
    <scope>NUCLEOTIDE SEQUENCE [LARGE SCALE GENOMIC DNA]</scope>
    <source>
        <strain evidence="9">GS115 / ATCC 20864</strain>
    </source>
</reference>
<dbReference type="GeneID" id="8199330"/>
<dbReference type="GO" id="GO:0042147">
    <property type="term" value="P:retrograde transport, endosome to Golgi"/>
    <property type="evidence" value="ECO:0007669"/>
    <property type="project" value="EnsemblFungi"/>
</dbReference>
<evidence type="ECO:0000256" key="4">
    <source>
        <dbReference type="ARBA" id="ARBA00022927"/>
    </source>
</evidence>
<comment type="similarity">
    <text evidence="1 5">Belongs to the VPS29 family.</text>
</comment>
<name>C4R3D5_KOMPG</name>
<dbReference type="RefSeq" id="XP_002492250.1">
    <property type="nucleotide sequence ID" value="XM_002492205.1"/>
</dbReference>
<dbReference type="OrthoDB" id="10258130at2759"/>
<dbReference type="InterPro" id="IPR000979">
    <property type="entry name" value="Phosphodiesterase_MJ0936/Vps29"/>
</dbReference>
<feature type="region of interest" description="Disordered" evidence="6">
    <location>
        <begin position="158"/>
        <end position="220"/>
    </location>
</feature>
<organism evidence="8 9">
    <name type="scientific">Komagataella phaffii (strain GS115 / ATCC 20864)</name>
    <name type="common">Yeast</name>
    <name type="synonym">Pichia pastoris</name>
    <dbReference type="NCBI Taxonomy" id="644223"/>
    <lineage>
        <taxon>Eukaryota</taxon>
        <taxon>Fungi</taxon>
        <taxon>Dikarya</taxon>
        <taxon>Ascomycota</taxon>
        <taxon>Saccharomycotina</taxon>
        <taxon>Pichiomycetes</taxon>
        <taxon>Pichiales</taxon>
        <taxon>Pichiaceae</taxon>
        <taxon>Komagataella</taxon>
    </lineage>
</organism>
<dbReference type="GO" id="GO:0005768">
    <property type="term" value="C:endosome"/>
    <property type="evidence" value="ECO:0007669"/>
    <property type="project" value="EnsemblFungi"/>
</dbReference>
<dbReference type="STRING" id="644223.C4R3D5"/>
<dbReference type="GO" id="GO:0005829">
    <property type="term" value="C:cytosol"/>
    <property type="evidence" value="ECO:0007669"/>
    <property type="project" value="GOC"/>
</dbReference>
<dbReference type="InterPro" id="IPR028661">
    <property type="entry name" value="Vps29"/>
</dbReference>
<dbReference type="Pfam" id="PF12850">
    <property type="entry name" value="Metallophos_2"/>
    <property type="match status" value="1"/>
</dbReference>
<evidence type="ECO:0000256" key="3">
    <source>
        <dbReference type="ARBA" id="ARBA00022448"/>
    </source>
</evidence>
<dbReference type="InterPro" id="IPR029052">
    <property type="entry name" value="Metallo-depent_PP-like"/>
</dbReference>
<evidence type="ECO:0000256" key="6">
    <source>
        <dbReference type="SAM" id="MobiDB-lite"/>
    </source>
</evidence>
<feature type="compositionally biased region" description="Polar residues" evidence="6">
    <location>
        <begin position="192"/>
        <end position="207"/>
    </location>
</feature>
<dbReference type="GO" id="GO:0030906">
    <property type="term" value="C:retromer, cargo-selective complex"/>
    <property type="evidence" value="ECO:0007669"/>
    <property type="project" value="EnsemblFungi"/>
</dbReference>
<dbReference type="eggNOG" id="KOG3325">
    <property type="taxonomic scope" value="Eukaryota"/>
</dbReference>
<keyword evidence="9" id="KW-1185">Reference proteome</keyword>
<dbReference type="InterPro" id="IPR024654">
    <property type="entry name" value="Calcineurin-like_PHP_lpxH"/>
</dbReference>
<protein>
    <recommendedName>
        <fullName evidence="2 5">Vacuolar protein sorting-associated protein 29</fullName>
    </recommendedName>
</protein>
<dbReference type="Proteomes" id="UP000000314">
    <property type="component" value="Chromosome 3"/>
</dbReference>
<keyword evidence="3" id="KW-0813">Transport</keyword>
<evidence type="ECO:0000259" key="7">
    <source>
        <dbReference type="Pfam" id="PF12850"/>
    </source>
</evidence>
<evidence type="ECO:0000256" key="5">
    <source>
        <dbReference type="RuleBase" id="RU362040"/>
    </source>
</evidence>
<evidence type="ECO:0000256" key="1">
    <source>
        <dbReference type="ARBA" id="ARBA00005945"/>
    </source>
</evidence>
<dbReference type="OMA" id="IHGHQCI"/>
<feature type="domain" description="Calcineurin-like phosphoesterase" evidence="7">
    <location>
        <begin position="1"/>
        <end position="147"/>
    </location>
</feature>
<dbReference type="PANTHER" id="PTHR11124">
    <property type="entry name" value="VACUOLAR SORTING PROTEIN VPS29"/>
    <property type="match status" value="1"/>
</dbReference>
<dbReference type="AlphaFoldDB" id="C4R3D5"/>
<dbReference type="FunCoup" id="C4R3D5">
    <property type="interactions" value="1074"/>
</dbReference>
<keyword evidence="4" id="KW-0653">Protein transport</keyword>
<dbReference type="SMR" id="C4R3D5"/>